<keyword evidence="2" id="KW-1133">Transmembrane helix</keyword>
<feature type="transmembrane region" description="Helical" evidence="2">
    <location>
        <begin position="332"/>
        <end position="350"/>
    </location>
</feature>
<gene>
    <name evidence="3" type="ORF">AMSG_11725</name>
</gene>
<feature type="transmembrane region" description="Helical" evidence="2">
    <location>
        <begin position="586"/>
        <end position="606"/>
    </location>
</feature>
<proteinExistence type="predicted"/>
<dbReference type="EMBL" id="GL349447">
    <property type="protein sequence ID" value="KNC47623.1"/>
    <property type="molecule type" value="Genomic_DNA"/>
</dbReference>
<keyword evidence="2" id="KW-0472">Membrane</keyword>
<accession>A0A0L0D8L1</accession>
<evidence type="ECO:0008006" key="5">
    <source>
        <dbReference type="Google" id="ProtNLM"/>
    </source>
</evidence>
<dbReference type="OMA" id="TAYEACI"/>
<evidence type="ECO:0000256" key="2">
    <source>
        <dbReference type="SAM" id="Phobius"/>
    </source>
</evidence>
<feature type="region of interest" description="Disordered" evidence="1">
    <location>
        <begin position="303"/>
        <end position="324"/>
    </location>
</feature>
<dbReference type="AlphaFoldDB" id="A0A0L0D8L1"/>
<feature type="transmembrane region" description="Helical" evidence="2">
    <location>
        <begin position="390"/>
        <end position="411"/>
    </location>
</feature>
<dbReference type="PANTHER" id="PTHR11319:SF35">
    <property type="entry name" value="OUTER MEMBRANE PROTEIN PMPC-RELATED"/>
    <property type="match status" value="1"/>
</dbReference>
<feature type="transmembrane region" description="Helical" evidence="2">
    <location>
        <begin position="276"/>
        <end position="299"/>
    </location>
</feature>
<evidence type="ECO:0000256" key="1">
    <source>
        <dbReference type="SAM" id="MobiDB-lite"/>
    </source>
</evidence>
<organism evidence="3 4">
    <name type="scientific">Thecamonas trahens ATCC 50062</name>
    <dbReference type="NCBI Taxonomy" id="461836"/>
    <lineage>
        <taxon>Eukaryota</taxon>
        <taxon>Apusozoa</taxon>
        <taxon>Apusomonadida</taxon>
        <taxon>Apusomonadidae</taxon>
        <taxon>Thecamonas</taxon>
    </lineage>
</organism>
<feature type="transmembrane region" description="Helical" evidence="2">
    <location>
        <begin position="525"/>
        <end position="550"/>
    </location>
</feature>
<feature type="transmembrane region" description="Helical" evidence="2">
    <location>
        <begin position="423"/>
        <end position="442"/>
    </location>
</feature>
<sequence length="736" mass="77154">MRVHGPVAALEWRKQPDGSMQAGSAMDGTFGARDVFGHAVAYSAQVTVRYTGPSVVSNPAPNARIETFNVSVPDTLINVAANSVASPPAIVTLTLEFIQSESALGVLPLTTSAAVMPCGGGFGSSMVSATEMTCVACLEGTYSEVTAYEACIPVEPCLEGSFDAAGSTGNKPQCICKAGFFFVKRPAPGSNLVECAECPPGGVCTEGLNPPYPAVGWYAASNGTFVRCKRPEACPGGVDVACAPGYTGYMCNACKKKYYSDSASKCVRCPPGSPGILVGGLLFVLAVAVGAAVVIGLGLMKAGSGGGGDDEGGETRESGSAKTIGQLRERKMPASVSMAVVAFQVLGVLADAKFSWGSRSKSMLRAFNAFNVDVNLFASECSLDSFHVKYAVSVLLPLVLLATAMAGLVVARVSFLAGALGGVSLATLLDAVLFSLGPLLYIPMSRATFVIFDCTRLPNGDVVLDVDPGVACFDSAWWSVMWVGLLGLGCYVVGLPAYCLAALWRNRSTLTDPVTFGRYGGLYRLFRAPYWFGGVADLCKRLAVVVAAVFVSDSQVLQVALLFAVLLMWLVGVARWRPYYFPLYNTIDMQLTLALLFVLLLGLASYAERNSSSSSSNALFGTVVLAVVALVALAAWGIVRDALEIFNARRGRYGTVHARARKLAHALELELDDLDIGPVERQAVVVAMASLRGGAVVEVDFEGAVADDDDGIVMDSMATPLSELDELASQSVASLP</sequence>
<evidence type="ECO:0000313" key="4">
    <source>
        <dbReference type="Proteomes" id="UP000054408"/>
    </source>
</evidence>
<dbReference type="OrthoDB" id="439917at2759"/>
<keyword evidence="4" id="KW-1185">Reference proteome</keyword>
<name>A0A0L0D8L1_THETB</name>
<feature type="transmembrane region" description="Helical" evidence="2">
    <location>
        <begin position="556"/>
        <end position="574"/>
    </location>
</feature>
<protein>
    <recommendedName>
        <fullName evidence="5">Tyrosine-protein kinase ephrin type A/B receptor-like domain-containing protein</fullName>
    </recommendedName>
</protein>
<dbReference type="Proteomes" id="UP000054408">
    <property type="component" value="Unassembled WGS sequence"/>
</dbReference>
<feature type="transmembrane region" description="Helical" evidence="2">
    <location>
        <begin position="476"/>
        <end position="504"/>
    </location>
</feature>
<feature type="transmembrane region" description="Helical" evidence="2">
    <location>
        <begin position="618"/>
        <end position="639"/>
    </location>
</feature>
<dbReference type="Gene3D" id="2.10.50.10">
    <property type="entry name" value="Tumor Necrosis Factor Receptor, subunit A, domain 2"/>
    <property type="match status" value="1"/>
</dbReference>
<keyword evidence="2" id="KW-0812">Transmembrane</keyword>
<dbReference type="GeneID" id="25569640"/>
<reference evidence="3 4" key="1">
    <citation type="submission" date="2010-05" db="EMBL/GenBank/DDBJ databases">
        <title>The Genome Sequence of Thecamonas trahens ATCC 50062.</title>
        <authorList>
            <consortium name="The Broad Institute Genome Sequencing Platform"/>
            <person name="Russ C."/>
            <person name="Cuomo C."/>
            <person name="Shea T."/>
            <person name="Young S.K."/>
            <person name="Zeng Q."/>
            <person name="Koehrsen M."/>
            <person name="Haas B."/>
            <person name="Borodovsky M."/>
            <person name="Guigo R."/>
            <person name="Alvarado L."/>
            <person name="Berlin A."/>
            <person name="Bochicchio J."/>
            <person name="Borenstein D."/>
            <person name="Chapman S."/>
            <person name="Chen Z."/>
            <person name="Freedman E."/>
            <person name="Gellesch M."/>
            <person name="Goldberg J."/>
            <person name="Griggs A."/>
            <person name="Gujja S."/>
            <person name="Heilman E."/>
            <person name="Heiman D."/>
            <person name="Hepburn T."/>
            <person name="Howarth C."/>
            <person name="Jen D."/>
            <person name="Larson L."/>
            <person name="Mehta T."/>
            <person name="Park D."/>
            <person name="Pearson M."/>
            <person name="Roberts A."/>
            <person name="Saif S."/>
            <person name="Shenoy N."/>
            <person name="Sisk P."/>
            <person name="Stolte C."/>
            <person name="Sykes S."/>
            <person name="Thomson T."/>
            <person name="Walk T."/>
            <person name="White J."/>
            <person name="Yandava C."/>
            <person name="Burger G."/>
            <person name="Gray M.W."/>
            <person name="Holland P.W.H."/>
            <person name="King N."/>
            <person name="Lang F.B.F."/>
            <person name="Roger A.J."/>
            <person name="Ruiz-Trillo I."/>
            <person name="Lander E."/>
            <person name="Nusbaum C."/>
        </authorList>
    </citation>
    <scope>NUCLEOTIDE SEQUENCE [LARGE SCALE GENOMIC DNA]</scope>
    <source>
        <strain evidence="3 4">ATCC 50062</strain>
    </source>
</reference>
<dbReference type="PANTHER" id="PTHR11319">
    <property type="entry name" value="G PROTEIN-COUPLED RECEPTOR-RELATED"/>
    <property type="match status" value="1"/>
</dbReference>
<dbReference type="RefSeq" id="XP_013759569.1">
    <property type="nucleotide sequence ID" value="XM_013904115.1"/>
</dbReference>
<evidence type="ECO:0000313" key="3">
    <source>
        <dbReference type="EMBL" id="KNC47623.1"/>
    </source>
</evidence>